<proteinExistence type="predicted"/>
<gene>
    <name evidence="2" type="ORF">JJQ90_13945</name>
</gene>
<evidence type="ECO:0000313" key="2">
    <source>
        <dbReference type="EMBL" id="MBU8544818.1"/>
    </source>
</evidence>
<dbReference type="RefSeq" id="WP_216876404.1">
    <property type="nucleotide sequence ID" value="NZ_JAERQM010000004.1"/>
</dbReference>
<dbReference type="Proteomes" id="UP000689967">
    <property type="component" value="Unassembled WGS sequence"/>
</dbReference>
<reference evidence="2 3" key="1">
    <citation type="submission" date="2021-01" db="EMBL/GenBank/DDBJ databases">
        <title>Roseomonas sp. nov, a bacterium isolated from an oil production mixture in Yumen Oilfield.</title>
        <authorList>
            <person name="Wu D."/>
        </authorList>
    </citation>
    <scope>NUCLEOTIDE SEQUENCE [LARGE SCALE GENOMIC DNA]</scope>
    <source>
        <strain evidence="2 3">ROY-5-3</strain>
    </source>
</reference>
<sequence>MATVFMLVILSVGEVVVVVMPASAAGMRVGSPTSRPAPPASSARLSGHRPRTFGSAHPREGAIRCVETDRTRIISSTDDALSMPTPLRVGYKISVLDFI</sequence>
<protein>
    <recommendedName>
        <fullName evidence="4">Secreted protein</fullName>
    </recommendedName>
</protein>
<evidence type="ECO:0000256" key="1">
    <source>
        <dbReference type="SAM" id="MobiDB-lite"/>
    </source>
</evidence>
<feature type="region of interest" description="Disordered" evidence="1">
    <location>
        <begin position="27"/>
        <end position="60"/>
    </location>
</feature>
<name>A0ABS6H7Y7_9PROT</name>
<organism evidence="2 3">
    <name type="scientific">Falsiroseomonas oleicola</name>
    <dbReference type="NCBI Taxonomy" id="2801474"/>
    <lineage>
        <taxon>Bacteria</taxon>
        <taxon>Pseudomonadati</taxon>
        <taxon>Pseudomonadota</taxon>
        <taxon>Alphaproteobacteria</taxon>
        <taxon>Acetobacterales</taxon>
        <taxon>Roseomonadaceae</taxon>
        <taxon>Falsiroseomonas</taxon>
    </lineage>
</organism>
<accession>A0ABS6H7Y7</accession>
<comment type="caution">
    <text evidence="2">The sequence shown here is derived from an EMBL/GenBank/DDBJ whole genome shotgun (WGS) entry which is preliminary data.</text>
</comment>
<evidence type="ECO:0008006" key="4">
    <source>
        <dbReference type="Google" id="ProtNLM"/>
    </source>
</evidence>
<dbReference type="EMBL" id="JAERQM010000004">
    <property type="protein sequence ID" value="MBU8544818.1"/>
    <property type="molecule type" value="Genomic_DNA"/>
</dbReference>
<keyword evidence="3" id="KW-1185">Reference proteome</keyword>
<evidence type="ECO:0000313" key="3">
    <source>
        <dbReference type="Proteomes" id="UP000689967"/>
    </source>
</evidence>